<gene>
    <name evidence="2" type="ORF">F1D05_13195</name>
</gene>
<proteinExistence type="predicted"/>
<reference evidence="3" key="1">
    <citation type="submission" date="2019-09" db="EMBL/GenBank/DDBJ databases">
        <title>Antimicrobial potential of Antarctic Bacteria.</title>
        <authorList>
            <person name="Benaud N."/>
            <person name="Edwards R.J."/>
            <person name="Ferrari B.C."/>
        </authorList>
    </citation>
    <scope>NUCLEOTIDE SEQUENCE [LARGE SCALE GENOMIC DNA]</scope>
    <source>
        <strain evidence="3">SPB151</strain>
    </source>
</reference>
<dbReference type="Proteomes" id="UP000515563">
    <property type="component" value="Chromosome"/>
</dbReference>
<dbReference type="Gene3D" id="3.40.1360.10">
    <property type="match status" value="1"/>
</dbReference>
<feature type="domain" description="Wadjet protein JetD C-terminal" evidence="1">
    <location>
        <begin position="306"/>
        <end position="417"/>
    </location>
</feature>
<dbReference type="AlphaFoldDB" id="A0A7G6WXH5"/>
<dbReference type="EMBL" id="CP043661">
    <property type="protein sequence ID" value="QNE18690.1"/>
    <property type="molecule type" value="Genomic_DNA"/>
</dbReference>
<name>A0A7G6WXH5_9ACTN</name>
<protein>
    <submittedName>
        <fullName evidence="2">DUF2399 domain-containing protein</fullName>
    </submittedName>
</protein>
<dbReference type="InterPro" id="IPR024534">
    <property type="entry name" value="JetD_C"/>
</dbReference>
<keyword evidence="3" id="KW-1185">Reference proteome</keyword>
<evidence type="ECO:0000259" key="1">
    <source>
        <dbReference type="Pfam" id="PF09983"/>
    </source>
</evidence>
<dbReference type="KEGG" id="kqi:F1D05_13195"/>
<evidence type="ECO:0000313" key="2">
    <source>
        <dbReference type="EMBL" id="QNE18690.1"/>
    </source>
</evidence>
<organism evidence="2 3">
    <name type="scientific">Kribbella qitaiheensis</name>
    <dbReference type="NCBI Taxonomy" id="1544730"/>
    <lineage>
        <taxon>Bacteria</taxon>
        <taxon>Bacillati</taxon>
        <taxon>Actinomycetota</taxon>
        <taxon>Actinomycetes</taxon>
        <taxon>Propionibacteriales</taxon>
        <taxon>Kribbellaceae</taxon>
        <taxon>Kribbella</taxon>
    </lineage>
</organism>
<sequence length="469" mass="51411">MIPMRERYKPLLGELAGRTSIVIRGIPNGVEAVTIPVRRDGESRVPKDRRGRINATRVDLICSDRTALFEPPAGLSRHDLAWVLSTGRRQWSTVQKRFGDRAFAVALGLVRAGGVILRCGVDRHTVELGLPESWTLSHAWAEQADDELAELRPQRNVDEVREELVGLLNGLQTPLQLVAERSALHAVPVGSALAPPACTMTTAKSWATYEAALRAACIWARMERIPGAAELAGLAWGDTHTKWSAARSIVFSQLVGVEFSRAVQKSDITIRVRGPLVWRQGNVIADASRSRPWIGLPSEGVRLAGEIDFTATGVLLIENAETFEQVCGIDEITDSWLCIWGQGKAVVNTIDLIAALPPVRVAAWMDLDAAGLQIFTMLTQRLGRPATPLGMDLELLSSGPARKRANLDEQRKAEREDRRLAASLKDRLPPSLRKVAEYIEETGKAVEQQPLHDVVLPILADQLAALPQV</sequence>
<accession>A0A7G6WXH5</accession>
<evidence type="ECO:0000313" key="3">
    <source>
        <dbReference type="Proteomes" id="UP000515563"/>
    </source>
</evidence>
<reference evidence="2 3" key="2">
    <citation type="journal article" date="2020" name="Microbiol. Resour. Announc.">
        <title>Antarctic desert soil bacteria exhibit high novel natural product potential, evaluated through long-read genome sequencing and comparative genomics.</title>
        <authorList>
            <person name="Benaud N."/>
            <person name="Edwards R.J."/>
            <person name="Amos T.G."/>
            <person name="D'Agostino P.M."/>
            <person name="Gutierrez-Chavez C."/>
            <person name="Montgomery K."/>
            <person name="Nicetic I."/>
            <person name="Ferrari B.C."/>
        </authorList>
    </citation>
    <scope>NUCLEOTIDE SEQUENCE [LARGE SCALE GENOMIC DNA]</scope>
    <source>
        <strain evidence="2 3">SPB151</strain>
    </source>
</reference>
<dbReference type="Pfam" id="PF09983">
    <property type="entry name" value="JetD_C"/>
    <property type="match status" value="1"/>
</dbReference>